<organism evidence="1 2">
    <name type="scientific">Vibrio cholerae</name>
    <dbReference type="NCBI Taxonomy" id="666"/>
    <lineage>
        <taxon>Bacteria</taxon>
        <taxon>Pseudomonadati</taxon>
        <taxon>Pseudomonadota</taxon>
        <taxon>Gammaproteobacteria</taxon>
        <taxon>Vibrionales</taxon>
        <taxon>Vibrionaceae</taxon>
        <taxon>Vibrio</taxon>
    </lineage>
</organism>
<dbReference type="EMBL" id="CWQY01000207">
    <property type="protein sequence ID" value="CSD61411.1"/>
    <property type="molecule type" value="Genomic_DNA"/>
</dbReference>
<name>A0A656AZZ9_VIBCL</name>
<dbReference type="AlphaFoldDB" id="A0A656AZZ9"/>
<reference evidence="1 2" key="1">
    <citation type="submission" date="2015-07" db="EMBL/GenBank/DDBJ databases">
        <authorList>
            <consortium name="Pathogen Informatics"/>
        </authorList>
    </citation>
    <scope>NUCLEOTIDE SEQUENCE [LARGE SCALE GENOMIC DNA]</scope>
    <source>
        <strain evidence="1 2">A316</strain>
    </source>
</reference>
<gene>
    <name evidence="1" type="ORF">ERS013200_04452</name>
</gene>
<protein>
    <submittedName>
        <fullName evidence="1">Uncharacterized protein</fullName>
    </submittedName>
</protein>
<dbReference type="Proteomes" id="UP000041770">
    <property type="component" value="Unassembled WGS sequence"/>
</dbReference>
<evidence type="ECO:0000313" key="2">
    <source>
        <dbReference type="Proteomes" id="UP000041770"/>
    </source>
</evidence>
<sequence>MQVAQYRRKKALYPPVLLHHFVMEIVVLRPGQLIYLADGFCQPAFRYAVEYGLPQFSIVSLFIQQQ</sequence>
<evidence type="ECO:0000313" key="1">
    <source>
        <dbReference type="EMBL" id="CSD61411.1"/>
    </source>
</evidence>
<proteinExistence type="predicted"/>
<accession>A0A656AZZ9</accession>